<proteinExistence type="predicted"/>
<evidence type="ECO:0000256" key="3">
    <source>
        <dbReference type="SAM" id="MobiDB-lite"/>
    </source>
</evidence>
<evidence type="ECO:0000256" key="1">
    <source>
        <dbReference type="ARBA" id="ARBA00004442"/>
    </source>
</evidence>
<dbReference type="Pfam" id="PF07963">
    <property type="entry name" value="N_methyl"/>
    <property type="match status" value="1"/>
</dbReference>
<gene>
    <name evidence="5" type="ordered locus">Ocepr_2361</name>
</gene>
<organism evidence="5 6">
    <name type="scientific">Oceanithermus profundus (strain DSM 14977 / NBRC 100410 / VKM B-2274 / 506)</name>
    <dbReference type="NCBI Taxonomy" id="670487"/>
    <lineage>
        <taxon>Bacteria</taxon>
        <taxon>Thermotogati</taxon>
        <taxon>Deinococcota</taxon>
        <taxon>Deinococci</taxon>
        <taxon>Thermales</taxon>
        <taxon>Thermaceae</taxon>
        <taxon>Oceanithermus</taxon>
    </lineage>
</organism>
<dbReference type="EMBL" id="CP002362">
    <property type="protein sequence ID" value="ADR37809.1"/>
    <property type="molecule type" value="Genomic_DNA"/>
</dbReference>
<dbReference type="NCBIfam" id="TIGR02532">
    <property type="entry name" value="IV_pilin_GFxxxE"/>
    <property type="match status" value="1"/>
</dbReference>
<evidence type="ECO:0000313" key="6">
    <source>
        <dbReference type="Proteomes" id="UP000008722"/>
    </source>
</evidence>
<reference evidence="5 6" key="2">
    <citation type="journal article" date="2011" name="Stand. Genomic Sci.">
        <title>Complete genome sequence of Oceanithermus profundus type strain (506).</title>
        <authorList>
            <person name="Pati A."/>
            <person name="Zhang X."/>
            <person name="Lapidus A."/>
            <person name="Nolan M."/>
            <person name="Lucas S."/>
            <person name="Del Rio T.G."/>
            <person name="Tice H."/>
            <person name="Cheng J.F."/>
            <person name="Tapia R."/>
            <person name="Han C."/>
            <person name="Goodwin L."/>
            <person name="Pitluck S."/>
            <person name="Liolios K."/>
            <person name="Pagani I."/>
            <person name="Ivanova N."/>
            <person name="Mavromatis K."/>
            <person name="Chen A."/>
            <person name="Palaniappan K."/>
            <person name="Hauser L."/>
            <person name="Jeffries C.D."/>
            <person name="Brambilla E.M."/>
            <person name="Rohl A."/>
            <person name="Mwirichia R."/>
            <person name="Rohde M."/>
            <person name="Tindall B.J."/>
            <person name="Sikorski J."/>
            <person name="Wirth R."/>
            <person name="Goker M."/>
            <person name="Woyke T."/>
            <person name="Detter J.C."/>
            <person name="Bristow J."/>
            <person name="Eisen J.A."/>
            <person name="Markowitz V."/>
            <person name="Hugenholtz P."/>
            <person name="Kyrpides N.C."/>
            <person name="Klenk H.P."/>
            <person name="Land M."/>
        </authorList>
    </citation>
    <scope>NUCLEOTIDE SEQUENCE [LARGE SCALE GENOMIC DNA]</scope>
    <source>
        <strain evidence="6">DSM 14977 / NBRC 100410 / VKM B-2274 / 506</strain>
        <plasmid evidence="6">Plasmid pOCEPR01</plasmid>
    </source>
</reference>
<protein>
    <recommendedName>
        <fullName evidence="7">Prepilin-type N-terminal cleavage/methylation domain-containing protein</fullName>
    </recommendedName>
</protein>
<keyword evidence="4" id="KW-1133">Transmembrane helix</keyword>
<evidence type="ECO:0008006" key="7">
    <source>
        <dbReference type="Google" id="ProtNLM"/>
    </source>
</evidence>
<feature type="transmembrane region" description="Helical" evidence="4">
    <location>
        <begin position="7"/>
        <end position="26"/>
    </location>
</feature>
<accession>E4UAN0</accession>
<dbReference type="InterPro" id="IPR012902">
    <property type="entry name" value="N_methyl_site"/>
</dbReference>
<name>E4UAN0_OCEP5</name>
<comment type="subcellular location">
    <subcellularLocation>
        <location evidence="1">Cell outer membrane</location>
    </subcellularLocation>
</comment>
<keyword evidence="5" id="KW-0614">Plasmid</keyword>
<dbReference type="HOGENOM" id="CLU_370409_0_0_0"/>
<dbReference type="KEGG" id="opr:Ocepr_2361"/>
<evidence type="ECO:0000313" key="5">
    <source>
        <dbReference type="EMBL" id="ADR37809.1"/>
    </source>
</evidence>
<dbReference type="AlphaFoldDB" id="E4UAN0"/>
<feature type="compositionally biased region" description="Pro residues" evidence="3">
    <location>
        <begin position="167"/>
        <end position="187"/>
    </location>
</feature>
<dbReference type="Proteomes" id="UP000008722">
    <property type="component" value="Plasmid pOCEPR01"/>
</dbReference>
<keyword evidence="6" id="KW-1185">Reference proteome</keyword>
<geneLocation type="plasmid" evidence="5 6">
    <name>pOCEPR01</name>
</geneLocation>
<dbReference type="GO" id="GO:0009279">
    <property type="term" value="C:cell outer membrane"/>
    <property type="evidence" value="ECO:0007669"/>
    <property type="project" value="UniProtKB-SubCell"/>
</dbReference>
<dbReference type="RefSeq" id="WP_013449788.1">
    <property type="nucleotide sequence ID" value="NC_014753.1"/>
</dbReference>
<feature type="region of interest" description="Disordered" evidence="3">
    <location>
        <begin position="150"/>
        <end position="214"/>
    </location>
</feature>
<dbReference type="eggNOG" id="COG4932">
    <property type="taxonomic scope" value="Bacteria"/>
</dbReference>
<evidence type="ECO:0000256" key="4">
    <source>
        <dbReference type="SAM" id="Phobius"/>
    </source>
</evidence>
<keyword evidence="4" id="KW-0812">Transmembrane</keyword>
<reference evidence="6" key="1">
    <citation type="submission" date="2010-11" db="EMBL/GenBank/DDBJ databases">
        <title>The complete sequence of plasmid of Oceanithermus profundus DSM 14977.</title>
        <authorList>
            <consortium name="US DOE Joint Genome Institute (JGI-PGF)"/>
            <person name="Lucas S."/>
            <person name="Copeland A."/>
            <person name="Lapidus A."/>
            <person name="Bruce D."/>
            <person name="Goodwin L."/>
            <person name="Pitluck S."/>
            <person name="Kyrpides N."/>
            <person name="Mavromatis K."/>
            <person name="Pagani I."/>
            <person name="Ivanova N."/>
            <person name="Zhang X."/>
            <person name="Brettin T."/>
            <person name="Detter J.C."/>
            <person name="Tapia R."/>
            <person name="Han C."/>
            <person name="Land M."/>
            <person name="Hauser L."/>
            <person name="Markowitz V."/>
            <person name="Cheng J.-F."/>
            <person name="Hugenholtz P."/>
            <person name="Woyke T."/>
            <person name="Wu D."/>
            <person name="Tindall B."/>
            <person name="Faehnrich R."/>
            <person name="Brambilla E."/>
            <person name="Klenk H.-P."/>
            <person name="Eisen J.A."/>
        </authorList>
    </citation>
    <scope>NUCLEOTIDE SEQUENCE [LARGE SCALE GENOMIC DNA]</scope>
    <source>
        <strain evidence="6">DSM 14977 / NBRC 100410 / VKM B-2274 / 506</strain>
        <plasmid evidence="6">Plasmid pOCEPR01</plasmid>
    </source>
</reference>
<keyword evidence="2" id="KW-0998">Cell outer membrane</keyword>
<keyword evidence="4" id="KW-0472">Membrane</keyword>
<sequence precursor="true">MKCARGFSLFELVVVLAIIAAVTFMVTGRGESDAYERQVALNEAAKIRFFVSKGFAQARSSNEPIEVVATGHRLMLRGARSGTVYDTLDTKVYAASVSGVTTTLYPSGTVTGGDCTLALEGSYSTLRFAIQPGGLVREVLGDVDCPTTLTVAGTRPSLPTGTGGAPPTDPPPPPPPTELDPPPPPPTGSTTGSLQVNIENPGSAGTDPEGDLRLHNDTGLIRTIDRDTLVSGLDAGTYTLYAFPITLNGCAYEPTRDTFNIGILPNDTSFVTVTYQGADSRLNYVTLNGLSTSEAVVLEREGGTAVLRFKAVGAQTVTVSDTPTDFSADLPTTVNDPGDVEYELTFAYAPNLEPQQRTARIEVQLDGCGTSDNAVVDVVQDAGSAPLSIVVSGLPAGVTVPVHLESADARCKNLDFDTGNATLEEELPATCSYRVWGERLQHGGNYYEPQPVDFTLNAYEPKTVSLRYELNQGYVEVAVAGLPAGAPDVTVNVTGPVSESASVAPSGNHTFTLPPGTYSVEATPTEVVVGGVRYVLDNPTQSVALANGDRRSVTFAYRQIDGLVTISTSGLPSNEETQIRVQPQVGSAYIISLNGGDSKTLPFAPGQYLLTASDSGNYYVVGGGGVLNVASGGSYTVTFTFRRKTGILRIRVDHHKAWVDGVGTAYGDGDSAFEFRDFRVPTGTYTVKGNDTYVYITSAPQYRYRLISGNNKSATVTYNGTTTVTMDYIIERRNRYCVFVCWWGSWYKVGD</sequence>
<evidence type="ECO:0000256" key="2">
    <source>
        <dbReference type="ARBA" id="ARBA00023237"/>
    </source>
</evidence>